<evidence type="ECO:0000313" key="3">
    <source>
        <dbReference type="Proteomes" id="UP001500280"/>
    </source>
</evidence>
<protein>
    <recommendedName>
        <fullName evidence="4">Calx-beta domain-containing protein</fullName>
    </recommendedName>
</protein>
<sequence>MVLTVVLSATAGVAYAGESTYGVVTSEYNLGDEAISLPGGVKSELRAKVYEPKRAPGRRPLILFLHGFHEACYGGDGVQRWPCAPDQRPVPSFRGYDAPGIELARHGYVVISISSNAVNRNVGKTLDAGTRLRGELVLAHLDLWKHSSRVDLGNVGLMGHSRGGEGVVAATLANAARPHPYGIKAVLPLASTSATRQALPGVALNLLTGYCDGDVYDLQGQHLYDDARATDDAAPKSSVLLMGANHNFFNSEWTPGQAEAPATDDWGFNPDDEPCGTATASRMTAVEQQAAGRVYISGFFRWILGGEDAQGKLFDGSNPNVTTQSPDRHELARFDKPVSTSGDLTATVCTGSPSWLPDPNPEPFCTENEQPDRFPHWVPSFFLPAVPTPAITALQWTGRNGVLRIPVNTSKQYDVLTFRAAADPDRPAQDLTVRLIDHHGKHRDVAVSQVSDALTQLPGNPEDGQPKTLLRTVRIPLKTRNLKAVELRTDRTNEGRIFISDLALSTPSRGRTTINQLPRISVADAAPIAEGNSMTKVDFTVTLNRPSRQEVTVHAETAGFTADPEIVRPLSTTITFAPGETRKTVAVEIHGNTTAQPDQDFKLALAVPRNAITDDAWATGKVLDDDTGPINKPEQDWPRPTIPQDGGPGHRGM</sequence>
<name>A0ABN2HLX7_9ACTN</name>
<dbReference type="SUPFAM" id="SSF53474">
    <property type="entry name" value="alpha/beta-Hydrolases"/>
    <property type="match status" value="1"/>
</dbReference>
<dbReference type="Gene3D" id="3.40.50.1820">
    <property type="entry name" value="alpha/beta hydrolase"/>
    <property type="match status" value="1"/>
</dbReference>
<evidence type="ECO:0000313" key="2">
    <source>
        <dbReference type="EMBL" id="GAA1689884.1"/>
    </source>
</evidence>
<dbReference type="InterPro" id="IPR038081">
    <property type="entry name" value="CalX-like_sf"/>
</dbReference>
<gene>
    <name evidence="2" type="ORF">GCM10009745_38930</name>
</gene>
<evidence type="ECO:0008006" key="4">
    <source>
        <dbReference type="Google" id="ProtNLM"/>
    </source>
</evidence>
<dbReference type="Gene3D" id="2.60.40.2030">
    <property type="match status" value="1"/>
</dbReference>
<proteinExistence type="predicted"/>
<organism evidence="2 3">
    <name type="scientific">Kribbella yunnanensis</name>
    <dbReference type="NCBI Taxonomy" id="190194"/>
    <lineage>
        <taxon>Bacteria</taxon>
        <taxon>Bacillati</taxon>
        <taxon>Actinomycetota</taxon>
        <taxon>Actinomycetes</taxon>
        <taxon>Propionibacteriales</taxon>
        <taxon>Kribbellaceae</taxon>
        <taxon>Kribbella</taxon>
    </lineage>
</organism>
<evidence type="ECO:0000256" key="1">
    <source>
        <dbReference type="SAM" id="MobiDB-lite"/>
    </source>
</evidence>
<feature type="region of interest" description="Disordered" evidence="1">
    <location>
        <begin position="622"/>
        <end position="653"/>
    </location>
</feature>
<comment type="caution">
    <text evidence="2">The sequence shown here is derived from an EMBL/GenBank/DDBJ whole genome shotgun (WGS) entry which is preliminary data.</text>
</comment>
<dbReference type="EMBL" id="BAAANF010000013">
    <property type="protein sequence ID" value="GAA1689884.1"/>
    <property type="molecule type" value="Genomic_DNA"/>
</dbReference>
<accession>A0ABN2HLX7</accession>
<dbReference type="Proteomes" id="UP001500280">
    <property type="component" value="Unassembled WGS sequence"/>
</dbReference>
<reference evidence="2 3" key="1">
    <citation type="journal article" date="2019" name="Int. J. Syst. Evol. Microbiol.">
        <title>The Global Catalogue of Microorganisms (GCM) 10K type strain sequencing project: providing services to taxonomists for standard genome sequencing and annotation.</title>
        <authorList>
            <consortium name="The Broad Institute Genomics Platform"/>
            <consortium name="The Broad Institute Genome Sequencing Center for Infectious Disease"/>
            <person name="Wu L."/>
            <person name="Ma J."/>
        </authorList>
    </citation>
    <scope>NUCLEOTIDE SEQUENCE [LARGE SCALE GENOMIC DNA]</scope>
    <source>
        <strain evidence="2 3">JCM 14307</strain>
    </source>
</reference>
<dbReference type="InterPro" id="IPR029058">
    <property type="entry name" value="AB_hydrolase_fold"/>
</dbReference>
<keyword evidence="3" id="KW-1185">Reference proteome</keyword>
<dbReference type="SUPFAM" id="SSF141072">
    <property type="entry name" value="CalX-like"/>
    <property type="match status" value="1"/>
</dbReference>